<dbReference type="EMBL" id="FUHU01000015">
    <property type="protein sequence ID" value="SJM50880.1"/>
    <property type="molecule type" value="Genomic_DNA"/>
</dbReference>
<accession>A0A1R4F4K2</accession>
<sequence length="124" mass="14475">MRSAVTGPELPLTVTRESQFVEWVSEAAAHAKSLWPEELARVRFQLSDVPRELPDDAGRVPLWHVDRELDVITVHRLVYEFMLRPQLEDDWHERFAVEGAVYRAVAEYLGRDPWEVAPDRFRHG</sequence>
<dbReference type="AlphaFoldDB" id="A0A1R4F4K2"/>
<name>A0A1R4F4K2_9MICO</name>
<protein>
    <submittedName>
        <fullName evidence="1">Uncharacterized protein</fullName>
    </submittedName>
</protein>
<keyword evidence="2" id="KW-1185">Reference proteome</keyword>
<dbReference type="Proteomes" id="UP000195787">
    <property type="component" value="Unassembled WGS sequence"/>
</dbReference>
<evidence type="ECO:0000313" key="1">
    <source>
        <dbReference type="EMBL" id="SJM50880.1"/>
    </source>
</evidence>
<evidence type="ECO:0000313" key="2">
    <source>
        <dbReference type="Proteomes" id="UP000195787"/>
    </source>
</evidence>
<reference evidence="1 2" key="1">
    <citation type="submission" date="2017-02" db="EMBL/GenBank/DDBJ databases">
        <authorList>
            <person name="Peterson S.W."/>
        </authorList>
    </citation>
    <scope>NUCLEOTIDE SEQUENCE [LARGE SCALE GENOMIC DNA]</scope>
    <source>
        <strain evidence="1 2">LMG 22410</strain>
    </source>
</reference>
<organism evidence="1 2">
    <name type="scientific">Agrococcus casei LMG 22410</name>
    <dbReference type="NCBI Taxonomy" id="1255656"/>
    <lineage>
        <taxon>Bacteria</taxon>
        <taxon>Bacillati</taxon>
        <taxon>Actinomycetota</taxon>
        <taxon>Actinomycetes</taxon>
        <taxon>Micrococcales</taxon>
        <taxon>Microbacteriaceae</taxon>
        <taxon>Agrococcus</taxon>
    </lineage>
</organism>
<proteinExistence type="predicted"/>
<gene>
    <name evidence="1" type="ORF">CZ674_02560</name>
</gene>